<dbReference type="Proteomes" id="UP001195914">
    <property type="component" value="Unassembled WGS sequence"/>
</dbReference>
<accession>A0AAD9LK24</accession>
<comment type="caution">
    <text evidence="1">The sequence shown here is derived from an EMBL/GenBank/DDBJ whole genome shotgun (WGS) entry which is preliminary data.</text>
</comment>
<name>A0AAD9LK24_BABDI</name>
<evidence type="ECO:0000313" key="1">
    <source>
        <dbReference type="EMBL" id="KAK1939563.1"/>
    </source>
</evidence>
<organism evidence="1 2">
    <name type="scientific">Babesia divergens</name>
    <dbReference type="NCBI Taxonomy" id="32595"/>
    <lineage>
        <taxon>Eukaryota</taxon>
        <taxon>Sar</taxon>
        <taxon>Alveolata</taxon>
        <taxon>Apicomplexa</taxon>
        <taxon>Aconoidasida</taxon>
        <taxon>Piroplasmida</taxon>
        <taxon>Babesiidae</taxon>
        <taxon>Babesia</taxon>
    </lineage>
</organism>
<evidence type="ECO:0000313" key="2">
    <source>
        <dbReference type="Proteomes" id="UP001195914"/>
    </source>
</evidence>
<gene>
    <name evidence="1" type="ORF">X943_001050</name>
</gene>
<dbReference type="AlphaFoldDB" id="A0AAD9LK24"/>
<dbReference type="EMBL" id="JAHBMH010000007">
    <property type="protein sequence ID" value="KAK1939563.1"/>
    <property type="molecule type" value="Genomic_DNA"/>
</dbReference>
<sequence length="146" mass="16842">MREALTILKQVGVRRPGTSSISHYYVQRRWLGQAPSGRQLKGIDTTWEEAKKLFYKPALSYGEFAKRVDAFRIFAFWALVGGLTLDLFINPPQSQYWTKWNMLKMPSRLLDKINVKPEARDLPPLPALGNDHMTDAAREYTRVCNI</sequence>
<proteinExistence type="predicted"/>
<keyword evidence="2" id="KW-1185">Reference proteome</keyword>
<protein>
    <submittedName>
        <fullName evidence="1">Uncharacterized protein</fullName>
    </submittedName>
</protein>
<reference evidence="1" key="2">
    <citation type="submission" date="2021-05" db="EMBL/GenBank/DDBJ databases">
        <authorList>
            <person name="Pain A."/>
        </authorList>
    </citation>
    <scope>NUCLEOTIDE SEQUENCE</scope>
    <source>
        <strain evidence="1">1802A</strain>
    </source>
</reference>
<reference evidence="1" key="1">
    <citation type="journal article" date="2014" name="Nucleic Acids Res.">
        <title>The evolutionary dynamics of variant antigen genes in Babesia reveal a history of genomic innovation underlying host-parasite interaction.</title>
        <authorList>
            <person name="Jackson A.P."/>
            <person name="Otto T.D."/>
            <person name="Darby A."/>
            <person name="Ramaprasad A."/>
            <person name="Xia D."/>
            <person name="Echaide I.E."/>
            <person name="Farber M."/>
            <person name="Gahlot S."/>
            <person name="Gamble J."/>
            <person name="Gupta D."/>
            <person name="Gupta Y."/>
            <person name="Jackson L."/>
            <person name="Malandrin L."/>
            <person name="Malas T.B."/>
            <person name="Moussa E."/>
            <person name="Nair M."/>
            <person name="Reid A.J."/>
            <person name="Sanders M."/>
            <person name="Sharma J."/>
            <person name="Tracey A."/>
            <person name="Quail M.A."/>
            <person name="Weir W."/>
            <person name="Wastling J.M."/>
            <person name="Hall N."/>
            <person name="Willadsen P."/>
            <person name="Lingelbach K."/>
            <person name="Shiels B."/>
            <person name="Tait A."/>
            <person name="Berriman M."/>
            <person name="Allred D.R."/>
            <person name="Pain A."/>
        </authorList>
    </citation>
    <scope>NUCLEOTIDE SEQUENCE</scope>
    <source>
        <strain evidence="1">1802A</strain>
    </source>
</reference>